<dbReference type="STRING" id="75913.A0A0K0F7X6"/>
<feature type="compositionally biased region" description="Polar residues" evidence="1">
    <location>
        <begin position="339"/>
        <end position="349"/>
    </location>
</feature>
<feature type="region of interest" description="Disordered" evidence="1">
    <location>
        <begin position="336"/>
        <end position="373"/>
    </location>
</feature>
<feature type="compositionally biased region" description="Polar residues" evidence="1">
    <location>
        <begin position="523"/>
        <end position="535"/>
    </location>
</feature>
<accession>A0A0K0F7X6</accession>
<reference evidence="4" key="2">
    <citation type="submission" date="2015-08" db="UniProtKB">
        <authorList>
            <consortium name="WormBaseParasite"/>
        </authorList>
    </citation>
    <scope>IDENTIFICATION</scope>
</reference>
<dbReference type="InterPro" id="IPR013087">
    <property type="entry name" value="Znf_C2H2_type"/>
</dbReference>
<dbReference type="WBParaSite" id="SVE_0492300.1">
    <property type="protein sequence ID" value="SVE_0492300.1"/>
    <property type="gene ID" value="SVE_0492300"/>
</dbReference>
<evidence type="ECO:0000259" key="2">
    <source>
        <dbReference type="PROSITE" id="PS00028"/>
    </source>
</evidence>
<organism evidence="3 4">
    <name type="scientific">Strongyloides venezuelensis</name>
    <name type="common">Threadworm</name>
    <dbReference type="NCBI Taxonomy" id="75913"/>
    <lineage>
        <taxon>Eukaryota</taxon>
        <taxon>Metazoa</taxon>
        <taxon>Ecdysozoa</taxon>
        <taxon>Nematoda</taxon>
        <taxon>Chromadorea</taxon>
        <taxon>Rhabditida</taxon>
        <taxon>Tylenchina</taxon>
        <taxon>Panagrolaimomorpha</taxon>
        <taxon>Strongyloidoidea</taxon>
        <taxon>Strongyloididae</taxon>
        <taxon>Strongyloides</taxon>
    </lineage>
</organism>
<evidence type="ECO:0000313" key="4">
    <source>
        <dbReference type="WBParaSite" id="SVE_0492300.1"/>
    </source>
</evidence>
<proteinExistence type="predicted"/>
<feature type="domain" description="C2H2-type" evidence="2">
    <location>
        <begin position="20"/>
        <end position="40"/>
    </location>
</feature>
<dbReference type="AlphaFoldDB" id="A0A0K0F7X6"/>
<sequence length="758" mass="86220">MKILEIRKCINVKNDKKYYCFMCHAICGHNENVYIHFQKHFNYKPYICYNCNLTFTDDITLEEHSQEFNHLDIGNKRNYKIEHFLNKFTGLSSIISGLSMESIKKLKFVQVGRPMSNLIGFLNKSEDSIEESSFLKALEYIQNNDKGNFDSLNLLSDIVFGEGSETRNIPKRKLRDSENDKKAKKRKISDDKIEYITINDEDEISVSDGGSDVEITYEGPPLCLPEFIPKPPEDLTLLDHIPSYNSNDVTTEDSAIVSDEMDGLNSPKSPSHISEDPYSTSGHLQHLAPVPTVSNIIFGSNENDSTFSTEISAIGGEDISDDDLDCQKIVHPVHYRGSEANSPHTSTKKVNLPSECEPISDDEDGELSSEINDNDLNNKDILYEVSSPNNIAHCNGTPDDIAEAPSISTISVIQPTSTDTTNSCELSNYLSMNNSDDTNTCVILNQKENMFHDYPKDVNSSETGNMRQLMDKTSKSITSNESNNKNTDFEGKEQNNIESNNHVSDLRNPTTDEVSNCRDHCSTDNNDSGITNNSQKEPHVESHPCTTNENSLSSYSFIDEASTKQIVNTEKLQQGNSKIINKDKNNGYPPHIIRCDSKCSNCIKMRCPKVKSCAKNSDDNWPYNVKLQFSYIYHSNYLSRAIEKGSIECFCNLCETDVNQTGTDMINHIVKKHLHFKRYMFRCRLCPNIETNDIFVVQEHWMNEHEHLKKIKFTNNFILRCEKYNIPDDFCIFITSRDIAKYVDCYKSAFVKCFNFIK</sequence>
<evidence type="ECO:0000256" key="1">
    <source>
        <dbReference type="SAM" id="MobiDB-lite"/>
    </source>
</evidence>
<feature type="compositionally biased region" description="Acidic residues" evidence="1">
    <location>
        <begin position="358"/>
        <end position="367"/>
    </location>
</feature>
<dbReference type="Proteomes" id="UP000035680">
    <property type="component" value="Unassembled WGS sequence"/>
</dbReference>
<feature type="region of interest" description="Disordered" evidence="1">
    <location>
        <begin position="262"/>
        <end position="285"/>
    </location>
</feature>
<keyword evidence="3" id="KW-1185">Reference proteome</keyword>
<feature type="compositionally biased region" description="Polar residues" evidence="1">
    <location>
        <begin position="475"/>
        <end position="486"/>
    </location>
</feature>
<protein>
    <submittedName>
        <fullName evidence="4">C2H2-type domain-containing protein</fullName>
    </submittedName>
</protein>
<reference evidence="3" key="1">
    <citation type="submission" date="2014-07" db="EMBL/GenBank/DDBJ databases">
        <authorList>
            <person name="Martin A.A"/>
            <person name="De Silva N."/>
        </authorList>
    </citation>
    <scope>NUCLEOTIDE SEQUENCE</scope>
</reference>
<dbReference type="SMART" id="SM00355">
    <property type="entry name" value="ZnF_C2H2"/>
    <property type="match status" value="4"/>
</dbReference>
<name>A0A0K0F7X6_STRVS</name>
<feature type="compositionally biased region" description="Polar residues" evidence="1">
    <location>
        <begin position="496"/>
        <end position="514"/>
    </location>
</feature>
<dbReference type="PROSITE" id="PS00028">
    <property type="entry name" value="ZINC_FINGER_C2H2_1"/>
    <property type="match status" value="2"/>
</dbReference>
<evidence type="ECO:0000313" key="3">
    <source>
        <dbReference type="Proteomes" id="UP000035680"/>
    </source>
</evidence>
<feature type="compositionally biased region" description="Polar residues" evidence="1">
    <location>
        <begin position="266"/>
        <end position="283"/>
    </location>
</feature>
<feature type="domain" description="C2H2-type" evidence="2">
    <location>
        <begin position="48"/>
        <end position="70"/>
    </location>
</feature>
<feature type="region of interest" description="Disordered" evidence="1">
    <location>
        <begin position="473"/>
        <end position="546"/>
    </location>
</feature>